<evidence type="ECO:0000313" key="2">
    <source>
        <dbReference type="Proteomes" id="UP001387293"/>
    </source>
</evidence>
<name>A0ABU8KN79_9HYPH</name>
<sequence length="58" mass="6468">MHELDETKMLIQTAKEKHANWLVDKTGITLSQARELIDLLGVGSLPSLVREALLLAKK</sequence>
<proteinExistence type="predicted"/>
<evidence type="ECO:0008006" key="3">
    <source>
        <dbReference type="Google" id="ProtNLM"/>
    </source>
</evidence>
<dbReference type="RefSeq" id="WP_198028738.1">
    <property type="nucleotide sequence ID" value="NZ_JAPYKS010000001.1"/>
</dbReference>
<comment type="caution">
    <text evidence="1">The sequence shown here is derived from an EMBL/GenBank/DDBJ whole genome shotgun (WGS) entry which is preliminary data.</text>
</comment>
<organism evidence="1 2">
    <name type="scientific">Mesorhizobium salmacidum</name>
    <dbReference type="NCBI Taxonomy" id="3015171"/>
    <lineage>
        <taxon>Bacteria</taxon>
        <taxon>Pseudomonadati</taxon>
        <taxon>Pseudomonadota</taxon>
        <taxon>Alphaproteobacteria</taxon>
        <taxon>Hyphomicrobiales</taxon>
        <taxon>Phyllobacteriaceae</taxon>
        <taxon>Mesorhizobium</taxon>
    </lineage>
</organism>
<dbReference type="Proteomes" id="UP001387293">
    <property type="component" value="Unassembled WGS sequence"/>
</dbReference>
<evidence type="ECO:0000313" key="1">
    <source>
        <dbReference type="EMBL" id="MEI9407159.1"/>
    </source>
</evidence>
<keyword evidence="2" id="KW-1185">Reference proteome</keyword>
<dbReference type="EMBL" id="JAPYKS010000001">
    <property type="protein sequence ID" value="MEI9407159.1"/>
    <property type="molecule type" value="Genomic_DNA"/>
</dbReference>
<gene>
    <name evidence="1" type="ORF">O7A60_00005</name>
</gene>
<protein>
    <recommendedName>
        <fullName evidence="3">DUF3606 domain-containing protein</fullName>
    </recommendedName>
</protein>
<accession>A0ABU8KN79</accession>
<reference evidence="1 2" key="1">
    <citation type="submission" date="2022-12" db="EMBL/GenBank/DDBJ databases">
        <authorList>
            <person name="Muema E."/>
        </authorList>
    </citation>
    <scope>NUCLEOTIDE SEQUENCE [LARGE SCALE GENOMIC DNA]</scope>
    <source>
        <strain evidence="2">1326</strain>
    </source>
</reference>